<name>A0A8H3B0B2_9AGAM</name>
<evidence type="ECO:0000256" key="1">
    <source>
        <dbReference type="SAM" id="MobiDB-lite"/>
    </source>
</evidence>
<dbReference type="EMBL" id="CAJMWV010001725">
    <property type="protein sequence ID" value="CAE6444516.1"/>
    <property type="molecule type" value="Genomic_DNA"/>
</dbReference>
<proteinExistence type="predicted"/>
<organism evidence="2 3">
    <name type="scientific">Rhizoctonia solani</name>
    <dbReference type="NCBI Taxonomy" id="456999"/>
    <lineage>
        <taxon>Eukaryota</taxon>
        <taxon>Fungi</taxon>
        <taxon>Dikarya</taxon>
        <taxon>Basidiomycota</taxon>
        <taxon>Agaricomycotina</taxon>
        <taxon>Agaricomycetes</taxon>
        <taxon>Cantharellales</taxon>
        <taxon>Ceratobasidiaceae</taxon>
        <taxon>Rhizoctonia</taxon>
    </lineage>
</organism>
<accession>A0A8H3B0B2</accession>
<feature type="region of interest" description="Disordered" evidence="1">
    <location>
        <begin position="1"/>
        <end position="65"/>
    </location>
</feature>
<evidence type="ECO:0000313" key="2">
    <source>
        <dbReference type="EMBL" id="CAE6444516.1"/>
    </source>
</evidence>
<protein>
    <submittedName>
        <fullName evidence="2">Uncharacterized protein</fullName>
    </submittedName>
</protein>
<dbReference type="AlphaFoldDB" id="A0A8H3B0B2"/>
<gene>
    <name evidence="2" type="ORF">RDB_LOCUS58226</name>
</gene>
<reference evidence="2" key="1">
    <citation type="submission" date="2021-01" db="EMBL/GenBank/DDBJ databases">
        <authorList>
            <person name="Kaushik A."/>
        </authorList>
    </citation>
    <scope>NUCLEOTIDE SEQUENCE</scope>
    <source>
        <strain evidence="2">AG3-1AP</strain>
    </source>
</reference>
<comment type="caution">
    <text evidence="2">The sequence shown here is derived from an EMBL/GenBank/DDBJ whole genome shotgun (WGS) entry which is preliminary data.</text>
</comment>
<feature type="compositionally biased region" description="Basic and acidic residues" evidence="1">
    <location>
        <begin position="20"/>
        <end position="42"/>
    </location>
</feature>
<dbReference type="Proteomes" id="UP000663831">
    <property type="component" value="Unassembled WGS sequence"/>
</dbReference>
<evidence type="ECO:0000313" key="3">
    <source>
        <dbReference type="Proteomes" id="UP000663831"/>
    </source>
</evidence>
<sequence>MRPLPAAEPAPMHIANPAEPEDRQVTTDEQPKKKACLERESAFKSALKPPGTSAPKLSLKETASEPTAINGNQVVCTTKMTISVPNTQNLCPHK</sequence>